<gene>
    <name evidence="1" type="ORF">CC78DRAFT_221049</name>
</gene>
<accession>A0A9P4N3V1</accession>
<organism evidence="1 2">
    <name type="scientific">Lojkania enalia</name>
    <dbReference type="NCBI Taxonomy" id="147567"/>
    <lineage>
        <taxon>Eukaryota</taxon>
        <taxon>Fungi</taxon>
        <taxon>Dikarya</taxon>
        <taxon>Ascomycota</taxon>
        <taxon>Pezizomycotina</taxon>
        <taxon>Dothideomycetes</taxon>
        <taxon>Pleosporomycetidae</taxon>
        <taxon>Pleosporales</taxon>
        <taxon>Pleosporales incertae sedis</taxon>
        <taxon>Lojkania</taxon>
    </lineage>
</organism>
<comment type="caution">
    <text evidence="1">The sequence shown here is derived from an EMBL/GenBank/DDBJ whole genome shotgun (WGS) entry which is preliminary data.</text>
</comment>
<name>A0A9P4N3V1_9PLEO</name>
<keyword evidence="2" id="KW-1185">Reference proteome</keyword>
<protein>
    <submittedName>
        <fullName evidence="1">Uncharacterized protein</fullName>
    </submittedName>
</protein>
<dbReference type="EMBL" id="ML986613">
    <property type="protein sequence ID" value="KAF2264822.1"/>
    <property type="molecule type" value="Genomic_DNA"/>
</dbReference>
<sequence length="82" mass="8713">MGPSKKASDSDRDGSLNRKGIGVVCSNYGGMATQSTKFPYPTPSKILSADKAVNYVQSYAGASLVRDNVDKRLVAELASWGK</sequence>
<dbReference type="Proteomes" id="UP000800093">
    <property type="component" value="Unassembled WGS sequence"/>
</dbReference>
<proteinExistence type="predicted"/>
<reference evidence="2" key="1">
    <citation type="journal article" date="2020" name="Stud. Mycol.">
        <title>101 Dothideomycetes genomes: A test case for predicting lifestyles and emergence of pathogens.</title>
        <authorList>
            <person name="Haridas S."/>
            <person name="Albert R."/>
            <person name="Binder M."/>
            <person name="Bloem J."/>
            <person name="LaButti K."/>
            <person name="Salamov A."/>
            <person name="Andreopoulos B."/>
            <person name="Baker S."/>
            <person name="Barry K."/>
            <person name="Bills G."/>
            <person name="Bluhm B."/>
            <person name="Cannon C."/>
            <person name="Castanera R."/>
            <person name="Culley D."/>
            <person name="Daum C."/>
            <person name="Ezra D."/>
            <person name="Gonzalez J."/>
            <person name="Henrissat B."/>
            <person name="Kuo A."/>
            <person name="Liang C."/>
            <person name="Lipzen A."/>
            <person name="Lutzoni F."/>
            <person name="Magnuson J."/>
            <person name="Mondo S."/>
            <person name="Nolan M."/>
            <person name="Ohm R."/>
            <person name="Pangilinan J."/>
            <person name="Park H.-J."/>
            <person name="Ramirez L."/>
            <person name="Alfaro M."/>
            <person name="Sun H."/>
            <person name="Tritt A."/>
            <person name="Yoshinaga Y."/>
            <person name="Zwiers L.-H."/>
            <person name="Turgeon B."/>
            <person name="Goodwin S."/>
            <person name="Spatafora J."/>
            <person name="Crous P."/>
            <person name="Grigoriev I."/>
        </authorList>
    </citation>
    <scope>NUCLEOTIDE SEQUENCE [LARGE SCALE GENOMIC DNA]</scope>
    <source>
        <strain evidence="2">CBS 304.66</strain>
    </source>
</reference>
<dbReference type="AlphaFoldDB" id="A0A9P4N3V1"/>
<dbReference type="OrthoDB" id="302705at2759"/>
<evidence type="ECO:0000313" key="1">
    <source>
        <dbReference type="EMBL" id="KAF2264822.1"/>
    </source>
</evidence>
<evidence type="ECO:0000313" key="2">
    <source>
        <dbReference type="Proteomes" id="UP000800093"/>
    </source>
</evidence>